<name>A0A2S2N8F1_SCHGA</name>
<sequence>MSITIGIRARVLCSIRAHRVQYYTHTHTRSKRISLTRDEVIIIIIIIIIVIIIRIMVIDSVPNSNLYNCERRKTDAEPVGTRGAFGRFAFRVASFRSFFLNFTDKVL</sequence>
<evidence type="ECO:0000313" key="2">
    <source>
        <dbReference type="EMBL" id="MBY13447.1"/>
    </source>
</evidence>
<feature type="transmembrane region" description="Helical" evidence="1">
    <location>
        <begin position="40"/>
        <end position="58"/>
    </location>
</feature>
<gene>
    <name evidence="2" type="ORF">g.159071</name>
</gene>
<accession>A0A2S2N8F1</accession>
<organism evidence="2">
    <name type="scientific">Schizaphis graminum</name>
    <name type="common">Green bug aphid</name>
    <dbReference type="NCBI Taxonomy" id="13262"/>
    <lineage>
        <taxon>Eukaryota</taxon>
        <taxon>Metazoa</taxon>
        <taxon>Ecdysozoa</taxon>
        <taxon>Arthropoda</taxon>
        <taxon>Hexapoda</taxon>
        <taxon>Insecta</taxon>
        <taxon>Pterygota</taxon>
        <taxon>Neoptera</taxon>
        <taxon>Paraneoptera</taxon>
        <taxon>Hemiptera</taxon>
        <taxon>Sternorrhyncha</taxon>
        <taxon>Aphidomorpha</taxon>
        <taxon>Aphidoidea</taxon>
        <taxon>Aphididae</taxon>
        <taxon>Aphidini</taxon>
        <taxon>Schizaphis</taxon>
    </lineage>
</organism>
<dbReference type="AlphaFoldDB" id="A0A2S2N8F1"/>
<protein>
    <submittedName>
        <fullName evidence="2">Uncharacterized protein</fullName>
    </submittedName>
</protein>
<evidence type="ECO:0000256" key="1">
    <source>
        <dbReference type="SAM" id="Phobius"/>
    </source>
</evidence>
<keyword evidence="1" id="KW-0812">Transmembrane</keyword>
<dbReference type="EMBL" id="GGMR01000828">
    <property type="protein sequence ID" value="MBY13447.1"/>
    <property type="molecule type" value="Transcribed_RNA"/>
</dbReference>
<proteinExistence type="predicted"/>
<keyword evidence="1" id="KW-1133">Transmembrane helix</keyword>
<keyword evidence="1" id="KW-0472">Membrane</keyword>
<reference evidence="2" key="1">
    <citation type="submission" date="2018-04" db="EMBL/GenBank/DDBJ databases">
        <title>Transcriptome of Schizaphis graminum biotype I.</title>
        <authorList>
            <person name="Scully E.D."/>
            <person name="Geib S.M."/>
            <person name="Palmer N.A."/>
            <person name="Koch K."/>
            <person name="Bradshaw J."/>
            <person name="Heng-Moss T."/>
            <person name="Sarath G."/>
        </authorList>
    </citation>
    <scope>NUCLEOTIDE SEQUENCE</scope>
</reference>